<organism evidence="1 2">
    <name type="scientific">Streptosporangium algeriense</name>
    <dbReference type="NCBI Taxonomy" id="1682748"/>
    <lineage>
        <taxon>Bacteria</taxon>
        <taxon>Bacillati</taxon>
        <taxon>Actinomycetota</taxon>
        <taxon>Actinomycetes</taxon>
        <taxon>Streptosporangiales</taxon>
        <taxon>Streptosporangiaceae</taxon>
        <taxon>Streptosporangium</taxon>
    </lineage>
</organism>
<accession>A0ABW3DNF6</accession>
<sequence>PRLAADGSPPLSQVITEWPRNAPEPSAYWSSNLPADTPPADPVTLAKIRRRIEHDYREPKAGLGPDHFEGRSWAGRRRHVTPVSAARLFCTEPRLSSPKAVGAA</sequence>
<dbReference type="EMBL" id="JBHTHX010000182">
    <property type="protein sequence ID" value="MFD0884537.1"/>
    <property type="molecule type" value="Genomic_DNA"/>
</dbReference>
<dbReference type="InterPro" id="IPR012337">
    <property type="entry name" value="RNaseH-like_sf"/>
</dbReference>
<dbReference type="SUPFAM" id="SSF53098">
    <property type="entry name" value="Ribonuclease H-like"/>
    <property type="match status" value="1"/>
</dbReference>
<reference evidence="2" key="1">
    <citation type="journal article" date="2019" name="Int. J. Syst. Evol. Microbiol.">
        <title>The Global Catalogue of Microorganisms (GCM) 10K type strain sequencing project: providing services to taxonomists for standard genome sequencing and annotation.</title>
        <authorList>
            <consortium name="The Broad Institute Genomics Platform"/>
            <consortium name="The Broad Institute Genome Sequencing Center for Infectious Disease"/>
            <person name="Wu L."/>
            <person name="Ma J."/>
        </authorList>
    </citation>
    <scope>NUCLEOTIDE SEQUENCE [LARGE SCALE GENOMIC DNA]</scope>
    <source>
        <strain evidence="2">CCUG 62974</strain>
    </source>
</reference>
<keyword evidence="2" id="KW-1185">Reference proteome</keyword>
<dbReference type="InterPro" id="IPR039365">
    <property type="entry name" value="IS701-like"/>
</dbReference>
<dbReference type="PANTHER" id="PTHR33627:SF1">
    <property type="entry name" value="TRANSPOSASE"/>
    <property type="match status" value="1"/>
</dbReference>
<gene>
    <name evidence="1" type="ORF">ACFQ08_08210</name>
</gene>
<proteinExistence type="predicted"/>
<comment type="caution">
    <text evidence="1">The sequence shown here is derived from an EMBL/GenBank/DDBJ whole genome shotgun (WGS) entry which is preliminary data.</text>
</comment>
<protein>
    <submittedName>
        <fullName evidence="1">IS701 family transposase</fullName>
    </submittedName>
</protein>
<feature type="non-terminal residue" evidence="1">
    <location>
        <position position="1"/>
    </location>
</feature>
<name>A0ABW3DNF6_9ACTN</name>
<dbReference type="Proteomes" id="UP001597024">
    <property type="component" value="Unassembled WGS sequence"/>
</dbReference>
<dbReference type="PANTHER" id="PTHR33627">
    <property type="entry name" value="TRANSPOSASE"/>
    <property type="match status" value="1"/>
</dbReference>
<evidence type="ECO:0000313" key="2">
    <source>
        <dbReference type="Proteomes" id="UP001597024"/>
    </source>
</evidence>
<evidence type="ECO:0000313" key="1">
    <source>
        <dbReference type="EMBL" id="MFD0884537.1"/>
    </source>
</evidence>